<reference evidence="2" key="1">
    <citation type="journal article" date="2023" name="Antibiotics">
        <title>Genomic Characterization of Antibiotic-Resistant Campylobacterales Isolated from Chilean Poultry Meat.</title>
        <authorList>
            <person name="Concha-Toloza M."/>
            <person name="Lopez-Cantillo M."/>
            <person name="Molina-Mora J.A."/>
            <person name="Collado L."/>
        </authorList>
    </citation>
    <scope>NUCLEOTIDE SEQUENCE</scope>
    <source>
        <strain evidence="2">FR1p153A2</strain>
    </source>
</reference>
<feature type="transmembrane region" description="Helical" evidence="1">
    <location>
        <begin position="56"/>
        <end position="76"/>
    </location>
</feature>
<evidence type="ECO:0000256" key="1">
    <source>
        <dbReference type="SAM" id="Phobius"/>
    </source>
</evidence>
<keyword evidence="1" id="KW-0812">Transmembrane</keyword>
<gene>
    <name evidence="2" type="ORF">PT517_06725</name>
</gene>
<reference evidence="2" key="2">
    <citation type="submission" date="2023-02" db="EMBL/GenBank/DDBJ databases">
        <authorList>
            <person name="Concha-Toloza M."/>
            <person name="Lopez-Cantillo M."/>
            <person name="Molina-Mora J."/>
            <person name="Collado L."/>
        </authorList>
    </citation>
    <scope>NUCLEOTIDE SEQUENCE</scope>
    <source>
        <strain evidence="2">FR1p153A2</strain>
    </source>
</reference>
<dbReference type="AlphaFoldDB" id="A0AAW6VH05"/>
<accession>A0AAW6VH05</accession>
<proteinExistence type="predicted"/>
<protein>
    <recommendedName>
        <fullName evidence="4">RDD domain-containing protein</fullName>
    </recommendedName>
</protein>
<sequence length="104" mass="12401">MDDKNLELIPDKEEILFEMLDYSALTMEMFFFALAIVTTLITAIGYGGLFEAFEKYSYLGYISIMYLYTRGIKFLYRFFSLKEYKLIFYKDKIIQTSTKKTFFS</sequence>
<organism evidence="2 3">
    <name type="scientific">Aliarcobacter butzleri</name>
    <dbReference type="NCBI Taxonomy" id="28197"/>
    <lineage>
        <taxon>Bacteria</taxon>
        <taxon>Pseudomonadati</taxon>
        <taxon>Campylobacterota</taxon>
        <taxon>Epsilonproteobacteria</taxon>
        <taxon>Campylobacterales</taxon>
        <taxon>Arcobacteraceae</taxon>
        <taxon>Aliarcobacter</taxon>
    </lineage>
</organism>
<name>A0AAW6VH05_9BACT</name>
<keyword evidence="1" id="KW-0472">Membrane</keyword>
<dbReference type="RefSeq" id="WP_152060423.1">
    <property type="nucleotide sequence ID" value="NZ_CABVSN010000033.1"/>
</dbReference>
<feature type="transmembrane region" description="Helical" evidence="1">
    <location>
        <begin position="29"/>
        <end position="50"/>
    </location>
</feature>
<evidence type="ECO:0000313" key="3">
    <source>
        <dbReference type="Proteomes" id="UP001237501"/>
    </source>
</evidence>
<dbReference type="EMBL" id="JAQTJK010000006">
    <property type="protein sequence ID" value="MDK2041469.1"/>
    <property type="molecule type" value="Genomic_DNA"/>
</dbReference>
<dbReference type="Proteomes" id="UP001237501">
    <property type="component" value="Unassembled WGS sequence"/>
</dbReference>
<keyword evidence="1" id="KW-1133">Transmembrane helix</keyword>
<comment type="caution">
    <text evidence="2">The sequence shown here is derived from an EMBL/GenBank/DDBJ whole genome shotgun (WGS) entry which is preliminary data.</text>
</comment>
<evidence type="ECO:0000313" key="2">
    <source>
        <dbReference type="EMBL" id="MDK2041469.1"/>
    </source>
</evidence>
<evidence type="ECO:0008006" key="4">
    <source>
        <dbReference type="Google" id="ProtNLM"/>
    </source>
</evidence>